<dbReference type="EMBL" id="SPUH01000001">
    <property type="protein sequence ID" value="TKS53347.1"/>
    <property type="molecule type" value="Genomic_DNA"/>
</dbReference>
<accession>A0A4Z1RF99</accession>
<keyword evidence="1" id="KW-0812">Transmembrane</keyword>
<evidence type="ECO:0000313" key="2">
    <source>
        <dbReference type="EMBL" id="TKS53347.1"/>
    </source>
</evidence>
<evidence type="ECO:0000313" key="3">
    <source>
        <dbReference type="Proteomes" id="UP000298681"/>
    </source>
</evidence>
<sequence>MSGADWIGWAATAVLMATLIRQIRKQWIADSVESVSVWLFVGQIAASTLFIIYSAMVSNPVFVVTNVLILITAVVGQVLTMIKRRRQDANR</sequence>
<name>A0A4Z1RF99_9GAMM</name>
<dbReference type="Proteomes" id="UP000298681">
    <property type="component" value="Unassembled WGS sequence"/>
</dbReference>
<keyword evidence="3" id="KW-1185">Reference proteome</keyword>
<keyword evidence="1" id="KW-1133">Transmembrane helix</keyword>
<proteinExistence type="predicted"/>
<dbReference type="RefSeq" id="WP_134672733.1">
    <property type="nucleotide sequence ID" value="NZ_SPUH01000001.1"/>
</dbReference>
<feature type="transmembrane region" description="Helical" evidence="1">
    <location>
        <begin position="6"/>
        <end position="23"/>
    </location>
</feature>
<feature type="transmembrane region" description="Helical" evidence="1">
    <location>
        <begin position="61"/>
        <end position="82"/>
    </location>
</feature>
<dbReference type="AlphaFoldDB" id="A0A4Z1RF99"/>
<protein>
    <recommendedName>
        <fullName evidence="4">PQ-loop repeat-containing protein</fullName>
    </recommendedName>
</protein>
<comment type="caution">
    <text evidence="2">The sequence shown here is derived from an EMBL/GenBank/DDBJ whole genome shotgun (WGS) entry which is preliminary data.</text>
</comment>
<keyword evidence="1" id="KW-0472">Membrane</keyword>
<gene>
    <name evidence="2" type="ORF">E4582_00230</name>
</gene>
<organism evidence="2 3">
    <name type="scientific">Luteimonas yindakuii</name>
    <dbReference type="NCBI Taxonomy" id="2565782"/>
    <lineage>
        <taxon>Bacteria</taxon>
        <taxon>Pseudomonadati</taxon>
        <taxon>Pseudomonadota</taxon>
        <taxon>Gammaproteobacteria</taxon>
        <taxon>Lysobacterales</taxon>
        <taxon>Lysobacteraceae</taxon>
        <taxon>Luteimonas</taxon>
    </lineage>
</organism>
<evidence type="ECO:0000256" key="1">
    <source>
        <dbReference type="SAM" id="Phobius"/>
    </source>
</evidence>
<dbReference type="Gene3D" id="1.20.1280.290">
    <property type="match status" value="1"/>
</dbReference>
<evidence type="ECO:0008006" key="4">
    <source>
        <dbReference type="Google" id="ProtNLM"/>
    </source>
</evidence>
<feature type="transmembrane region" description="Helical" evidence="1">
    <location>
        <begin position="35"/>
        <end position="55"/>
    </location>
</feature>
<reference evidence="2 3" key="1">
    <citation type="submission" date="2019-01" db="EMBL/GenBank/DDBJ databases">
        <authorList>
            <person name="Zhang S."/>
        </authorList>
    </citation>
    <scope>NUCLEOTIDE SEQUENCE [LARGE SCALE GENOMIC DNA]</scope>
    <source>
        <strain evidence="2 3">1626</strain>
    </source>
</reference>